<name>A0A1R1PMV5_ZANCU</name>
<evidence type="ECO:0000313" key="2">
    <source>
        <dbReference type="Proteomes" id="UP000188320"/>
    </source>
</evidence>
<evidence type="ECO:0000313" key="1">
    <source>
        <dbReference type="EMBL" id="OMH82288.1"/>
    </source>
</evidence>
<dbReference type="EMBL" id="LSSK01000698">
    <property type="protein sequence ID" value="OMH82288.1"/>
    <property type="molecule type" value="Genomic_DNA"/>
</dbReference>
<accession>A0A1R1PMV5</accession>
<reference evidence="2" key="1">
    <citation type="submission" date="2017-01" db="EMBL/GenBank/DDBJ databases">
        <authorList>
            <person name="Wang Y."/>
            <person name="White M."/>
            <person name="Kvist S."/>
            <person name="Moncalvo J.-M."/>
        </authorList>
    </citation>
    <scope>NUCLEOTIDE SEQUENCE [LARGE SCALE GENOMIC DNA]</scope>
    <source>
        <strain evidence="2">COL-18-3</strain>
    </source>
</reference>
<protein>
    <submittedName>
        <fullName evidence="1">Uncharacterized protein</fullName>
    </submittedName>
</protein>
<sequence length="146" mass="16070">MSVSLHRSSVISSLICLLTIDHSGLFPAKRLLHKAISEHVISTPKSLQILLNGRFPTVVRGAKNVFPLKSTDFFFISGSPNAPSLSTTESDLAFFTSQTNTSSSFLLTPILLESEQFSPSDTFWFLSLNIIDFAASVLGYSYYQSK</sequence>
<comment type="caution">
    <text evidence="1">The sequence shown here is derived from an EMBL/GenBank/DDBJ whole genome shotgun (WGS) entry which is preliminary data.</text>
</comment>
<dbReference type="AlphaFoldDB" id="A0A1R1PMV5"/>
<keyword evidence="2" id="KW-1185">Reference proteome</keyword>
<proteinExistence type="predicted"/>
<gene>
    <name evidence="1" type="ORF">AX774_g4236</name>
</gene>
<organism evidence="1 2">
    <name type="scientific">Zancudomyces culisetae</name>
    <name type="common">Gut fungus</name>
    <name type="synonym">Smittium culisetae</name>
    <dbReference type="NCBI Taxonomy" id="1213189"/>
    <lineage>
        <taxon>Eukaryota</taxon>
        <taxon>Fungi</taxon>
        <taxon>Fungi incertae sedis</taxon>
        <taxon>Zoopagomycota</taxon>
        <taxon>Kickxellomycotina</taxon>
        <taxon>Harpellomycetes</taxon>
        <taxon>Harpellales</taxon>
        <taxon>Legeriomycetaceae</taxon>
        <taxon>Zancudomyces</taxon>
    </lineage>
</organism>
<dbReference type="Proteomes" id="UP000188320">
    <property type="component" value="Unassembled WGS sequence"/>
</dbReference>